<evidence type="ECO:0000256" key="1">
    <source>
        <dbReference type="SAM" id="MobiDB-lite"/>
    </source>
</evidence>
<evidence type="ECO:0000313" key="3">
    <source>
        <dbReference type="EMBL" id="KAL3725806.1"/>
    </source>
</evidence>
<accession>A0ABD3JCQ7</accession>
<gene>
    <name evidence="3" type="ORF">ACJRO7_030783</name>
</gene>
<feature type="compositionally biased region" description="Low complexity" evidence="1">
    <location>
        <begin position="67"/>
        <end position="84"/>
    </location>
</feature>
<proteinExistence type="predicted"/>
<comment type="caution">
    <text evidence="3">The sequence shown here is derived from an EMBL/GenBank/DDBJ whole genome shotgun (WGS) entry which is preliminary data.</text>
</comment>
<evidence type="ECO:0000313" key="4">
    <source>
        <dbReference type="Proteomes" id="UP001634007"/>
    </source>
</evidence>
<evidence type="ECO:0000256" key="2">
    <source>
        <dbReference type="SAM" id="SignalP"/>
    </source>
</evidence>
<sequence>MKKILTSKVAVVVMILLVLMGALMRPSRACRVLHGGARATKEDRGPIVLQTLQKGRTPCTGNCRGYTPRSSTTAGTTSTRAFAGPSAVGVPPHDNSDRVPRSGVAANRK</sequence>
<keyword evidence="4" id="KW-1185">Reference proteome</keyword>
<feature type="region of interest" description="Disordered" evidence="1">
    <location>
        <begin position="60"/>
        <end position="109"/>
    </location>
</feature>
<feature type="chain" id="PRO_5044762626" description="Secreted protein" evidence="2">
    <location>
        <begin position="30"/>
        <end position="109"/>
    </location>
</feature>
<reference evidence="3 4" key="1">
    <citation type="submission" date="2024-11" db="EMBL/GenBank/DDBJ databases">
        <title>Chromosome-level genome assembly of Eucalyptus globulus Labill. provides insights into its genome evolution.</title>
        <authorList>
            <person name="Li X."/>
        </authorList>
    </citation>
    <scope>NUCLEOTIDE SEQUENCE [LARGE SCALE GENOMIC DNA]</scope>
    <source>
        <strain evidence="3">CL2024</strain>
        <tissue evidence="3">Fresh tender leaves</tissue>
    </source>
</reference>
<name>A0ABD3JCQ7_EUCGL</name>
<dbReference type="Proteomes" id="UP001634007">
    <property type="component" value="Unassembled WGS sequence"/>
</dbReference>
<organism evidence="3 4">
    <name type="scientific">Eucalyptus globulus</name>
    <name type="common">Tasmanian blue gum</name>
    <dbReference type="NCBI Taxonomy" id="34317"/>
    <lineage>
        <taxon>Eukaryota</taxon>
        <taxon>Viridiplantae</taxon>
        <taxon>Streptophyta</taxon>
        <taxon>Embryophyta</taxon>
        <taxon>Tracheophyta</taxon>
        <taxon>Spermatophyta</taxon>
        <taxon>Magnoliopsida</taxon>
        <taxon>eudicotyledons</taxon>
        <taxon>Gunneridae</taxon>
        <taxon>Pentapetalae</taxon>
        <taxon>rosids</taxon>
        <taxon>malvids</taxon>
        <taxon>Myrtales</taxon>
        <taxon>Myrtaceae</taxon>
        <taxon>Myrtoideae</taxon>
        <taxon>Eucalypteae</taxon>
        <taxon>Eucalyptus</taxon>
    </lineage>
</organism>
<dbReference type="AlphaFoldDB" id="A0ABD3JCQ7"/>
<feature type="signal peptide" evidence="2">
    <location>
        <begin position="1"/>
        <end position="29"/>
    </location>
</feature>
<keyword evidence="2" id="KW-0732">Signal</keyword>
<evidence type="ECO:0008006" key="5">
    <source>
        <dbReference type="Google" id="ProtNLM"/>
    </source>
</evidence>
<protein>
    <recommendedName>
        <fullName evidence="5">Secreted protein</fullName>
    </recommendedName>
</protein>
<dbReference type="EMBL" id="JBJKBG010000008">
    <property type="protein sequence ID" value="KAL3725806.1"/>
    <property type="molecule type" value="Genomic_DNA"/>
</dbReference>